<dbReference type="EMBL" id="JBHSAX010000006">
    <property type="protein sequence ID" value="MFC3961837.1"/>
    <property type="molecule type" value="Genomic_DNA"/>
</dbReference>
<proteinExistence type="predicted"/>
<evidence type="ECO:0000256" key="1">
    <source>
        <dbReference type="SAM" id="MobiDB-lite"/>
    </source>
</evidence>
<name>A0ABV8DQY3_9NOCA</name>
<dbReference type="Proteomes" id="UP001595696">
    <property type="component" value="Unassembled WGS sequence"/>
</dbReference>
<evidence type="ECO:0000313" key="3">
    <source>
        <dbReference type="Proteomes" id="UP001595696"/>
    </source>
</evidence>
<reference evidence="3" key="1">
    <citation type="journal article" date="2019" name="Int. J. Syst. Evol. Microbiol.">
        <title>The Global Catalogue of Microorganisms (GCM) 10K type strain sequencing project: providing services to taxonomists for standard genome sequencing and annotation.</title>
        <authorList>
            <consortium name="The Broad Institute Genomics Platform"/>
            <consortium name="The Broad Institute Genome Sequencing Center for Infectious Disease"/>
            <person name="Wu L."/>
            <person name="Ma J."/>
        </authorList>
    </citation>
    <scope>NUCLEOTIDE SEQUENCE [LARGE SCALE GENOMIC DNA]</scope>
    <source>
        <strain evidence="3">CGMCC 4.7330</strain>
    </source>
</reference>
<evidence type="ECO:0000313" key="2">
    <source>
        <dbReference type="EMBL" id="MFC3961837.1"/>
    </source>
</evidence>
<gene>
    <name evidence="2" type="ORF">ACFO0B_07530</name>
</gene>
<dbReference type="RefSeq" id="WP_378611585.1">
    <property type="nucleotide sequence ID" value="NZ_JBHSAX010000006.1"/>
</dbReference>
<sequence>MSGSSDPLPTPDPREDRTGPLPELYGSPAYPAAPQRMTTVAVRPFHPVYGAVPQVPPVPG</sequence>
<accession>A0ABV8DQY3</accession>
<feature type="region of interest" description="Disordered" evidence="1">
    <location>
        <begin position="1"/>
        <end position="32"/>
    </location>
</feature>
<comment type="caution">
    <text evidence="2">The sequence shown here is derived from an EMBL/GenBank/DDBJ whole genome shotgun (WGS) entry which is preliminary data.</text>
</comment>
<organism evidence="2 3">
    <name type="scientific">Nocardia jiangsuensis</name>
    <dbReference type="NCBI Taxonomy" id="1691563"/>
    <lineage>
        <taxon>Bacteria</taxon>
        <taxon>Bacillati</taxon>
        <taxon>Actinomycetota</taxon>
        <taxon>Actinomycetes</taxon>
        <taxon>Mycobacteriales</taxon>
        <taxon>Nocardiaceae</taxon>
        <taxon>Nocardia</taxon>
    </lineage>
</organism>
<keyword evidence="3" id="KW-1185">Reference proteome</keyword>
<protein>
    <submittedName>
        <fullName evidence="2">Uncharacterized protein</fullName>
    </submittedName>
</protein>